<dbReference type="Pfam" id="PF01225">
    <property type="entry name" value="Mur_ligase"/>
    <property type="match status" value="1"/>
</dbReference>
<keyword evidence="7 9" id="KW-0131">Cell cycle</keyword>
<evidence type="ECO:0000256" key="4">
    <source>
        <dbReference type="ARBA" id="ARBA00022840"/>
    </source>
</evidence>
<dbReference type="InterPro" id="IPR000713">
    <property type="entry name" value="Mur_ligase_N"/>
</dbReference>
<dbReference type="PANTHER" id="PTHR43445">
    <property type="entry name" value="UDP-N-ACETYLMURAMATE--L-ALANINE LIGASE-RELATED"/>
    <property type="match status" value="1"/>
</dbReference>
<dbReference type="InterPro" id="IPR004101">
    <property type="entry name" value="Mur_ligase_C"/>
</dbReference>
<accession>I4VRZ5</accession>
<dbReference type="SUPFAM" id="SSF53623">
    <property type="entry name" value="MurD-like peptide ligases, catalytic domain"/>
    <property type="match status" value="1"/>
</dbReference>
<feature type="binding site" evidence="9">
    <location>
        <begin position="110"/>
        <end position="116"/>
    </location>
    <ligand>
        <name>ATP</name>
        <dbReference type="ChEBI" id="CHEBI:30616"/>
    </ligand>
</feature>
<evidence type="ECO:0000256" key="7">
    <source>
        <dbReference type="ARBA" id="ARBA00023306"/>
    </source>
</evidence>
<dbReference type="eggNOG" id="COG0773">
    <property type="taxonomic scope" value="Bacteria"/>
</dbReference>
<dbReference type="InterPro" id="IPR050061">
    <property type="entry name" value="MurCDEF_pg_biosynth"/>
</dbReference>
<dbReference type="Gene3D" id="3.40.1190.10">
    <property type="entry name" value="Mur-like, catalytic domain"/>
    <property type="match status" value="1"/>
</dbReference>
<evidence type="ECO:0000256" key="3">
    <source>
        <dbReference type="ARBA" id="ARBA00022741"/>
    </source>
</evidence>
<dbReference type="Gene3D" id="3.40.50.720">
    <property type="entry name" value="NAD(P)-binding Rossmann-like Domain"/>
    <property type="match status" value="1"/>
</dbReference>
<dbReference type="NCBIfam" id="TIGR01081">
    <property type="entry name" value="mpl"/>
    <property type="match status" value="1"/>
</dbReference>
<evidence type="ECO:0000313" key="13">
    <source>
        <dbReference type="EMBL" id="EIL89986.1"/>
    </source>
</evidence>
<evidence type="ECO:0000256" key="8">
    <source>
        <dbReference type="ARBA" id="ARBA00023316"/>
    </source>
</evidence>
<keyword evidence="4 9" id="KW-0067">ATP-binding</keyword>
<dbReference type="InterPro" id="IPR013221">
    <property type="entry name" value="Mur_ligase_cen"/>
</dbReference>
<keyword evidence="6 9" id="KW-0573">Peptidoglycan synthesis</keyword>
<dbReference type="InterPro" id="IPR036615">
    <property type="entry name" value="Mur_ligase_C_dom_sf"/>
</dbReference>
<feature type="domain" description="Mur ligase C-terminal" evidence="11">
    <location>
        <begin position="344"/>
        <end position="466"/>
    </location>
</feature>
<comment type="pathway">
    <text evidence="9">Cell wall biogenesis; peptidoglycan recycling.</text>
</comment>
<comment type="catalytic activity">
    <reaction evidence="9">
        <text>UDP-N-acetyl-alpha-D-muramate + L-alanyl-gamma-D-glutamyl-meso-2,6-diaminopimelate + ATP = UDP-N-acetyl-alpha-D-muramoyl-L-alanyl-gamma-D-glutamyl-meso-2,6-diaminopimelate + ADP + phosphate + H(+)</text>
        <dbReference type="Rhea" id="RHEA:29563"/>
        <dbReference type="ChEBI" id="CHEBI:15378"/>
        <dbReference type="ChEBI" id="CHEBI:30616"/>
        <dbReference type="ChEBI" id="CHEBI:43474"/>
        <dbReference type="ChEBI" id="CHEBI:61401"/>
        <dbReference type="ChEBI" id="CHEBI:70757"/>
        <dbReference type="ChEBI" id="CHEBI:83905"/>
        <dbReference type="ChEBI" id="CHEBI:456216"/>
        <dbReference type="EC" id="6.3.2.45"/>
    </reaction>
</comment>
<evidence type="ECO:0000256" key="5">
    <source>
        <dbReference type="ARBA" id="ARBA00022960"/>
    </source>
</evidence>
<dbReference type="GO" id="GO:0008360">
    <property type="term" value="P:regulation of cell shape"/>
    <property type="evidence" value="ECO:0007669"/>
    <property type="project" value="UniProtKB-KW"/>
</dbReference>
<dbReference type="InterPro" id="IPR036565">
    <property type="entry name" value="Mur-like_cat_sf"/>
</dbReference>
<dbReference type="GO" id="GO:0051301">
    <property type="term" value="P:cell division"/>
    <property type="evidence" value="ECO:0007669"/>
    <property type="project" value="UniProtKB-KW"/>
</dbReference>
<dbReference type="GO" id="GO:0009252">
    <property type="term" value="P:peptidoglycan biosynthetic process"/>
    <property type="evidence" value="ECO:0007669"/>
    <property type="project" value="UniProtKB-UniRule"/>
</dbReference>
<protein>
    <recommendedName>
        <fullName evidence="9">UDP-N-acetylmuramate--L-alanyl-gamma-D-glutamyl-meso-2,6-diaminoheptandioate ligase</fullName>
        <ecNumber evidence="9">6.3.2.45</ecNumber>
    </recommendedName>
    <alternativeName>
        <fullName evidence="9">Murein peptide ligase</fullName>
    </alternativeName>
    <alternativeName>
        <fullName evidence="9">UDP-N-acetylmuramate:L-alanyl-gamma-D-glutamyl-meso-diaminopimelate ligase</fullName>
    </alternativeName>
</protein>
<evidence type="ECO:0000259" key="11">
    <source>
        <dbReference type="Pfam" id="PF02875"/>
    </source>
</evidence>
<dbReference type="EC" id="6.3.2.45" evidence="9"/>
<comment type="similarity">
    <text evidence="9">Belongs to the MurCDEF family. Mpl subfamily.</text>
</comment>
<dbReference type="GO" id="GO:0071555">
    <property type="term" value="P:cell wall organization"/>
    <property type="evidence" value="ECO:0007669"/>
    <property type="project" value="UniProtKB-KW"/>
</dbReference>
<comment type="function">
    <text evidence="9">Reutilizes the intact tripeptide L-alanyl-gamma-D-glutamyl-meso-diaminopimelate by linking it to UDP-N-acetylmuramate.</text>
</comment>
<dbReference type="GO" id="GO:0106418">
    <property type="term" value="F:UDP-N-acetylmuramate-L-alanyl-gamma-D-glutamyl-meso-2,6-diaminoheptanedioate ligase activity"/>
    <property type="evidence" value="ECO:0007669"/>
    <property type="project" value="UniProtKB-EC"/>
</dbReference>
<evidence type="ECO:0000313" key="14">
    <source>
        <dbReference type="Proteomes" id="UP000004210"/>
    </source>
</evidence>
<keyword evidence="2 9" id="KW-0132">Cell division</keyword>
<evidence type="ECO:0000256" key="1">
    <source>
        <dbReference type="ARBA" id="ARBA00022598"/>
    </source>
</evidence>
<feature type="domain" description="Mur ligase N-terminal catalytic" evidence="10">
    <location>
        <begin position="3"/>
        <end position="99"/>
    </location>
</feature>
<evidence type="ECO:0000256" key="9">
    <source>
        <dbReference type="HAMAP-Rule" id="MF_02020"/>
    </source>
</evidence>
<dbReference type="OrthoDB" id="9804126at2"/>
<dbReference type="RefSeq" id="WP_007081081.1">
    <property type="nucleotide sequence ID" value="NZ_AJXU01000029.1"/>
</dbReference>
<dbReference type="Gene3D" id="3.90.190.20">
    <property type="entry name" value="Mur ligase, C-terminal domain"/>
    <property type="match status" value="1"/>
</dbReference>
<dbReference type="SUPFAM" id="SSF51984">
    <property type="entry name" value="MurCD N-terminal domain"/>
    <property type="match status" value="1"/>
</dbReference>
<dbReference type="HAMAP" id="MF_02020">
    <property type="entry name" value="Mpl"/>
    <property type="match status" value="1"/>
</dbReference>
<evidence type="ECO:0000256" key="6">
    <source>
        <dbReference type="ARBA" id="ARBA00022984"/>
    </source>
</evidence>
<keyword evidence="8 9" id="KW-0961">Cell wall biogenesis/degradation</keyword>
<sequence length="482" mass="51224">MRLHILGICGTFMGGVAALARELDLTVEGSDANVYPPMSDQLEALGIELMRGYDAKHLQPAPDLVVVGNAMSRGNPAVEYMLDQRLRYVSGPQWLGETVLAGRDVLAVAGTHGKTTTTSLLAHLLESAGMAPGFLVGGVPGNFGVSARLGGMEPRGAQSPPSGAARLLPPRAGDVRVEQPLAAPFVIEADEYDTAFFDKRSKFVHYRPRIAILNNLEYDHADIFPDVAAIQRQFHHLVRTVPGNGRLIVNASDERLADVLAMGCWTPVETFGIGCGDWQASLIEADGSAFAVHRKGELIGEIRWPLLGNHSVMNALAALAAATAAGADPRALLPAFADFRSVKRRMELVGEAGGVHVYDDFAHHPTAIATTLAGLRAKVGAGRILVALEPRSNSMRQGAHAAALAPSLADADAVVFLQRPDLPWNAAEVTDALQGRGTTASSVDALLADLQALARPGDQVVFMSNGGFDNAPHRFVERMARQ</sequence>
<name>I4VRZ5_9GAMM</name>
<dbReference type="STRING" id="1163408.UU9_07216"/>
<evidence type="ECO:0000259" key="12">
    <source>
        <dbReference type="Pfam" id="PF08245"/>
    </source>
</evidence>
<proteinExistence type="inferred from homology"/>
<dbReference type="GO" id="GO:0009254">
    <property type="term" value="P:peptidoglycan turnover"/>
    <property type="evidence" value="ECO:0007669"/>
    <property type="project" value="UniProtKB-UniRule"/>
</dbReference>
<keyword evidence="1 9" id="KW-0436">Ligase</keyword>
<keyword evidence="5 9" id="KW-0133">Cell shape</keyword>
<feature type="domain" description="Mur ligase central" evidence="12">
    <location>
        <begin position="108"/>
        <end position="322"/>
    </location>
</feature>
<keyword evidence="9" id="KW-0460">Magnesium</keyword>
<keyword evidence="3 9" id="KW-0547">Nucleotide-binding</keyword>
<dbReference type="AlphaFoldDB" id="I4VRZ5"/>
<organism evidence="13 14">
    <name type="scientific">Rhodanobacter fulvus Jip2</name>
    <dbReference type="NCBI Taxonomy" id="1163408"/>
    <lineage>
        <taxon>Bacteria</taxon>
        <taxon>Pseudomonadati</taxon>
        <taxon>Pseudomonadota</taxon>
        <taxon>Gammaproteobacteria</taxon>
        <taxon>Lysobacterales</taxon>
        <taxon>Rhodanobacteraceae</taxon>
        <taxon>Rhodanobacter</taxon>
    </lineage>
</organism>
<dbReference type="Pfam" id="PF02875">
    <property type="entry name" value="Mur_ligase_C"/>
    <property type="match status" value="1"/>
</dbReference>
<dbReference type="PANTHER" id="PTHR43445:SF5">
    <property type="entry name" value="UDP-N-ACETYLMURAMATE--L-ALANYL-GAMMA-D-GLUTAMYL-MESO-2,6-DIAMINOHEPTANDIOATE LIGASE"/>
    <property type="match status" value="1"/>
</dbReference>
<dbReference type="UniPathway" id="UPA00544"/>
<gene>
    <name evidence="9" type="primary">mpl</name>
    <name evidence="13" type="ORF">UU9_07216</name>
</gene>
<dbReference type="PATRIC" id="fig|1163408.3.peg.1473"/>
<comment type="caution">
    <text evidence="13">The sequence shown here is derived from an EMBL/GenBank/DDBJ whole genome shotgun (WGS) entry which is preliminary data.</text>
</comment>
<dbReference type="Pfam" id="PF08245">
    <property type="entry name" value="Mur_ligase_M"/>
    <property type="match status" value="1"/>
</dbReference>
<evidence type="ECO:0000259" key="10">
    <source>
        <dbReference type="Pfam" id="PF01225"/>
    </source>
</evidence>
<dbReference type="EMBL" id="AJXU01000029">
    <property type="protein sequence ID" value="EIL89986.1"/>
    <property type="molecule type" value="Genomic_DNA"/>
</dbReference>
<evidence type="ECO:0000256" key="2">
    <source>
        <dbReference type="ARBA" id="ARBA00022618"/>
    </source>
</evidence>
<reference evidence="13 14" key="1">
    <citation type="journal article" date="2012" name="J. Bacteriol.">
        <title>Genome sequences for six rhodanobacter strains, isolated from soils and the terrestrial subsurface, with variable denitrification capabilities.</title>
        <authorList>
            <person name="Kostka J.E."/>
            <person name="Green S.J."/>
            <person name="Rishishwar L."/>
            <person name="Prakash O."/>
            <person name="Katz L.S."/>
            <person name="Marino-Ramirez L."/>
            <person name="Jordan I.K."/>
            <person name="Munk C."/>
            <person name="Ivanova N."/>
            <person name="Mikhailova N."/>
            <person name="Watson D.B."/>
            <person name="Brown S.D."/>
            <person name="Palumbo A.V."/>
            <person name="Brooks S.C."/>
        </authorList>
    </citation>
    <scope>NUCLEOTIDE SEQUENCE [LARGE SCALE GENOMIC DNA]</scope>
    <source>
        <strain evidence="14">Jip2T</strain>
    </source>
</reference>
<dbReference type="Proteomes" id="UP000004210">
    <property type="component" value="Unassembled WGS sequence"/>
</dbReference>
<keyword evidence="14" id="KW-1185">Reference proteome</keyword>
<dbReference type="InterPro" id="IPR005757">
    <property type="entry name" value="Mpl"/>
</dbReference>
<dbReference type="GO" id="GO:0005524">
    <property type="term" value="F:ATP binding"/>
    <property type="evidence" value="ECO:0007669"/>
    <property type="project" value="UniProtKB-UniRule"/>
</dbReference>
<dbReference type="SUPFAM" id="SSF53244">
    <property type="entry name" value="MurD-like peptide ligases, peptide-binding domain"/>
    <property type="match status" value="1"/>
</dbReference>
<comment type="cofactor">
    <cofactor evidence="9">
        <name>Mg(2+)</name>
        <dbReference type="ChEBI" id="CHEBI:18420"/>
    </cofactor>
</comment>